<dbReference type="SUPFAM" id="SSF48371">
    <property type="entry name" value="ARM repeat"/>
    <property type="match status" value="1"/>
</dbReference>
<dbReference type="InterPro" id="IPR016024">
    <property type="entry name" value="ARM-type_fold"/>
</dbReference>
<dbReference type="FunCoup" id="A0A507ATL0">
    <property type="interactions" value="1007"/>
</dbReference>
<dbReference type="OrthoDB" id="431626at2759"/>
<proteinExistence type="predicted"/>
<comment type="caution">
    <text evidence="7">The sequence shown here is derived from an EMBL/GenBank/DDBJ whole genome shotgun (WGS) entry which is preliminary data.</text>
</comment>
<dbReference type="GeneID" id="41967996"/>
<comment type="subcellular location">
    <subcellularLocation>
        <location evidence="1">Nucleus</location>
    </subcellularLocation>
</comment>
<sequence length="1048" mass="115223">MDELAQVLANTQEADTNVRVQAELAIKQAENNPAYPGLLTDIACSSSISTQIRQSALSALRRFIVHNWSQDDFDDDTPRIPISDEVKISTRQKLLELATGNDADRLVKAGVSYVVGKIASVDYPEQWPDLLPNLLAVIPTGTDVQLHGALRVLSEMVDGSLSEDQFFLMARQIVEVLYGVALNNDRKPQLRALAISIFRSSFDLMDMVKEDHLKEVKGFAEEALKGWLPFFHDVMKMPIPSRSPETQDQFNGVVALKLQVVKALIKIRSVFPSLLLPQSLAFFEETWAELNQLSGPYAELYIENDNQGRLENADGLPYTLDFLALEELDLLNQCMRASPVQKQLEAQLQAHSAAHETPWMIDLMKLTAAYARIIREEEDLWDIDVSLYLAEETSVTANYTARTACGDMLIKLGEWIGSQALEGLFAYTKTLFADGGDWRNQEAALYLFTMIINDFLDCEKQVPPQIAQAYMELVTFAIGRNEPLLQARGFLVAGILGQCYPEANVLLDRTILAITQAESELVQVACVKAVEGFTKSPNVPVDRQVQILQAVDAFLSSNDLSELDDADDLLVTLAESLRAAIRMNASIVITSDVKALDLLFLVAKHGATNFQITMLVNEAFEEIVQVLSSGDAYAALCSRVVPTLTGAFNVADLTQDEPLVTFATELISVLIEYGPEPLPAGLVAQLGPKLKRLLMESNEGEILRPGASALKFMLMHDHQQVFSWQDEQGHSGLEVCLHIIARLLNPAIEDNSASEVGGLAAELVEKAGHERLGNNLRDLLQAVATRLASAEAAPFIQSLILVFARLCLNAASDVVEFLGQIDIGGHNGLQIVLSKWLENSINFTGYDEIRQNVIALSKLYSLNDPRIAQTQVKGDLIVPASDRIVTRSRSKQSTKAVSPLAMNPITDFFTPPPKDPDQYTIVAAPLKILKVLIEELLSAQGHMGAASSAAAGLAAAAEFDDEAGEEGAGDDDGWEDEPDTLDLALGGSKRDWLSQFESGTLRTRDDETQAYLTEFFLRAARENEAGFQDWYAQLSEEEKGKLNELAGQ</sequence>
<gene>
    <name evidence="7" type="ORF">E0L32_000549</name>
</gene>
<dbReference type="GO" id="GO:0005635">
    <property type="term" value="C:nuclear envelope"/>
    <property type="evidence" value="ECO:0007669"/>
    <property type="project" value="TreeGrafter"/>
</dbReference>
<organism evidence="7 8">
    <name type="scientific">Thyridium curvatum</name>
    <dbReference type="NCBI Taxonomy" id="1093900"/>
    <lineage>
        <taxon>Eukaryota</taxon>
        <taxon>Fungi</taxon>
        <taxon>Dikarya</taxon>
        <taxon>Ascomycota</taxon>
        <taxon>Pezizomycotina</taxon>
        <taxon>Sordariomycetes</taxon>
        <taxon>Sordariomycetidae</taxon>
        <taxon>Thyridiales</taxon>
        <taxon>Thyridiaceae</taxon>
        <taxon>Thyridium</taxon>
    </lineage>
</organism>
<name>A0A507ATL0_9PEZI</name>
<dbReference type="Gene3D" id="1.25.10.10">
    <property type="entry name" value="Leucine-rich Repeat Variant"/>
    <property type="match status" value="1"/>
</dbReference>
<dbReference type="AlphaFoldDB" id="A0A507ATL0"/>
<evidence type="ECO:0000256" key="3">
    <source>
        <dbReference type="ARBA" id="ARBA00022927"/>
    </source>
</evidence>
<keyword evidence="2" id="KW-0813">Transport</keyword>
<dbReference type="PANTHER" id="PTHR10997">
    <property type="entry name" value="IMPORTIN-7, 8, 11"/>
    <property type="match status" value="1"/>
</dbReference>
<dbReference type="EMBL" id="SKBQ01000002">
    <property type="protein sequence ID" value="TPX14155.1"/>
    <property type="molecule type" value="Genomic_DNA"/>
</dbReference>
<keyword evidence="4" id="KW-0539">Nucleus</keyword>
<evidence type="ECO:0000256" key="5">
    <source>
        <dbReference type="SAM" id="MobiDB-lite"/>
    </source>
</evidence>
<dbReference type="Proteomes" id="UP000319257">
    <property type="component" value="Unassembled WGS sequence"/>
</dbReference>
<protein>
    <recommendedName>
        <fullName evidence="6">Importin N-terminal domain-containing protein</fullName>
    </recommendedName>
</protein>
<dbReference type="GO" id="GO:0006606">
    <property type="term" value="P:protein import into nucleus"/>
    <property type="evidence" value="ECO:0007669"/>
    <property type="project" value="TreeGrafter"/>
</dbReference>
<evidence type="ECO:0000256" key="1">
    <source>
        <dbReference type="ARBA" id="ARBA00004123"/>
    </source>
</evidence>
<dbReference type="InterPro" id="IPR011989">
    <property type="entry name" value="ARM-like"/>
</dbReference>
<dbReference type="SMART" id="SM00913">
    <property type="entry name" value="IBN_N"/>
    <property type="match status" value="1"/>
</dbReference>
<evidence type="ECO:0000256" key="2">
    <source>
        <dbReference type="ARBA" id="ARBA00022448"/>
    </source>
</evidence>
<dbReference type="GO" id="GO:0031267">
    <property type="term" value="F:small GTPase binding"/>
    <property type="evidence" value="ECO:0007669"/>
    <property type="project" value="InterPro"/>
</dbReference>
<dbReference type="STRING" id="1093900.A0A507ATL0"/>
<dbReference type="PANTHER" id="PTHR10997:SF9">
    <property type="entry name" value="IMPORTIN-9"/>
    <property type="match status" value="1"/>
</dbReference>
<accession>A0A507ATL0</accession>
<evidence type="ECO:0000313" key="8">
    <source>
        <dbReference type="Proteomes" id="UP000319257"/>
    </source>
</evidence>
<dbReference type="Pfam" id="PF25018">
    <property type="entry name" value="HEAT_IPO9_c"/>
    <property type="match status" value="1"/>
</dbReference>
<evidence type="ECO:0000259" key="6">
    <source>
        <dbReference type="PROSITE" id="PS50166"/>
    </source>
</evidence>
<dbReference type="PROSITE" id="PS50166">
    <property type="entry name" value="IMPORTIN_B_NT"/>
    <property type="match status" value="1"/>
</dbReference>
<evidence type="ECO:0000256" key="4">
    <source>
        <dbReference type="ARBA" id="ARBA00023242"/>
    </source>
</evidence>
<keyword evidence="3" id="KW-0653">Protein transport</keyword>
<keyword evidence="8" id="KW-1185">Reference proteome</keyword>
<dbReference type="InterPro" id="IPR001494">
    <property type="entry name" value="Importin-beta_N"/>
</dbReference>
<reference evidence="7 8" key="1">
    <citation type="submission" date="2019-06" db="EMBL/GenBank/DDBJ databases">
        <title>Draft genome sequence of the filamentous fungus Phialemoniopsis curvata isolated from diesel fuel.</title>
        <authorList>
            <person name="Varaljay V.A."/>
            <person name="Lyon W.J."/>
            <person name="Crouch A.L."/>
            <person name="Drake C.E."/>
            <person name="Hollomon J.M."/>
            <person name="Nadeau L.J."/>
            <person name="Nunn H.S."/>
            <person name="Stevenson B.S."/>
            <person name="Bojanowski C.L."/>
            <person name="Crookes-Goodson W.J."/>
        </authorList>
    </citation>
    <scope>NUCLEOTIDE SEQUENCE [LARGE SCALE GENOMIC DNA]</scope>
    <source>
        <strain evidence="7 8">D216</strain>
    </source>
</reference>
<dbReference type="Pfam" id="PF03810">
    <property type="entry name" value="IBN_N"/>
    <property type="match status" value="1"/>
</dbReference>
<evidence type="ECO:0000313" key="7">
    <source>
        <dbReference type="EMBL" id="TPX14155.1"/>
    </source>
</evidence>
<dbReference type="InParanoid" id="A0A507ATL0"/>
<dbReference type="GO" id="GO:0005829">
    <property type="term" value="C:cytosol"/>
    <property type="evidence" value="ECO:0007669"/>
    <property type="project" value="TreeGrafter"/>
</dbReference>
<feature type="region of interest" description="Disordered" evidence="5">
    <location>
        <begin position="957"/>
        <end position="980"/>
    </location>
</feature>
<feature type="compositionally biased region" description="Acidic residues" evidence="5">
    <location>
        <begin position="958"/>
        <end position="980"/>
    </location>
</feature>
<dbReference type="InterPro" id="IPR056840">
    <property type="entry name" value="HEAT_IPO9_central"/>
</dbReference>
<feature type="domain" description="Importin N-terminal" evidence="6">
    <location>
        <begin position="22"/>
        <end position="100"/>
    </location>
</feature>
<dbReference type="RefSeq" id="XP_030995866.1">
    <property type="nucleotide sequence ID" value="XM_031140025.1"/>
</dbReference>